<dbReference type="EMBL" id="AP019302">
    <property type="protein sequence ID" value="BBH06046.1"/>
    <property type="molecule type" value="Genomic_DNA"/>
</dbReference>
<sequence length="125" mass="13525">MREFIILGYSASSSSSIATLPNPHGSNHSTKPTKTNPYHFPSYLLQILSSNLHPPFPPPSPLRRPMGPTKTHLSYFADLASKLARDGKFQDFAMVVESVVLSGVRGSEFTAALKLELVAKGISGL</sequence>
<gene>
    <name evidence="1" type="ORF">Prudu_017592</name>
</gene>
<reference evidence="1" key="1">
    <citation type="journal article" date="2019" name="Science">
        <title>Mutation of a bHLH transcription factor allowed almond domestication.</title>
        <authorList>
            <person name="Sanchez-Perez R."/>
            <person name="Pavan S."/>
            <person name="Mazzeo R."/>
            <person name="Moldovan C."/>
            <person name="Aiese Cigliano R."/>
            <person name="Del Cueto J."/>
            <person name="Ricciardi F."/>
            <person name="Lotti C."/>
            <person name="Ricciardi L."/>
            <person name="Dicenta F."/>
            <person name="Lopez-Marques R.L."/>
            <person name="Lindberg Moller B."/>
        </authorList>
    </citation>
    <scope>NUCLEOTIDE SEQUENCE</scope>
</reference>
<dbReference type="AlphaFoldDB" id="A0A4Y1RQB2"/>
<accession>A0A4Y1RQB2</accession>
<evidence type="ECO:0000313" key="1">
    <source>
        <dbReference type="EMBL" id="BBH06046.1"/>
    </source>
</evidence>
<protein>
    <submittedName>
        <fullName evidence="1">Uncharacterized protein</fullName>
    </submittedName>
</protein>
<proteinExistence type="predicted"/>
<name>A0A4Y1RQB2_PRUDU</name>
<organism evidence="1">
    <name type="scientific">Prunus dulcis</name>
    <name type="common">Almond</name>
    <name type="synonym">Amygdalus dulcis</name>
    <dbReference type="NCBI Taxonomy" id="3755"/>
    <lineage>
        <taxon>Eukaryota</taxon>
        <taxon>Viridiplantae</taxon>
        <taxon>Streptophyta</taxon>
        <taxon>Embryophyta</taxon>
        <taxon>Tracheophyta</taxon>
        <taxon>Spermatophyta</taxon>
        <taxon>Magnoliopsida</taxon>
        <taxon>eudicotyledons</taxon>
        <taxon>Gunneridae</taxon>
        <taxon>Pentapetalae</taxon>
        <taxon>rosids</taxon>
        <taxon>fabids</taxon>
        <taxon>Rosales</taxon>
        <taxon>Rosaceae</taxon>
        <taxon>Amygdaloideae</taxon>
        <taxon>Amygdaleae</taxon>
        <taxon>Prunus</taxon>
    </lineage>
</organism>